<dbReference type="RefSeq" id="XP_019048486.1">
    <property type="nucleotide sequence ID" value="XM_019188924.1"/>
</dbReference>
<reference evidence="3" key="3">
    <citation type="submission" date="2014-01" db="EMBL/GenBank/DDBJ databases">
        <title>Evolution of pathogenesis and genome organization in the Tremellales.</title>
        <authorList>
            <person name="Cuomo C."/>
            <person name="Litvintseva A."/>
            <person name="Heitman J."/>
            <person name="Chen Y."/>
            <person name="Sun S."/>
            <person name="Springer D."/>
            <person name="Dromer F."/>
            <person name="Young S."/>
            <person name="Zeng Q."/>
            <person name="Chapman S."/>
            <person name="Gujja S."/>
            <person name="Saif S."/>
            <person name="Birren B."/>
        </authorList>
    </citation>
    <scope>NUCLEOTIDE SEQUENCE</scope>
    <source>
        <strain evidence="3">CBS 10118</strain>
    </source>
</reference>
<evidence type="ECO:0000313" key="5">
    <source>
        <dbReference type="Proteomes" id="UP000092730"/>
    </source>
</evidence>
<dbReference type="VEuPathDB" id="FungiDB:I302_02258"/>
<dbReference type="PANTHER" id="PTHR48043">
    <property type="entry name" value="EG:EG0003.4 PROTEIN-RELATED"/>
    <property type="match status" value="1"/>
</dbReference>
<dbReference type="Gene3D" id="3.40.50.2000">
    <property type="entry name" value="Glycogen Phosphorylase B"/>
    <property type="match status" value="1"/>
</dbReference>
<dbReference type="PANTHER" id="PTHR48043:SF145">
    <property type="entry name" value="FI06409P-RELATED"/>
    <property type="match status" value="1"/>
</dbReference>
<dbReference type="KEGG" id="kbi:30206657"/>
<evidence type="ECO:0000256" key="1">
    <source>
        <dbReference type="ARBA" id="ARBA00022676"/>
    </source>
</evidence>
<accession>A0A1B9G8R7</accession>
<keyword evidence="5" id="KW-1185">Reference proteome</keyword>
<keyword evidence="2" id="KW-0808">Transferase</keyword>
<reference evidence="3" key="1">
    <citation type="submission" date="2013-07" db="EMBL/GenBank/DDBJ databases">
        <title>The Genome Sequence of Cryptococcus bestiolae CBS10118.</title>
        <authorList>
            <consortium name="The Broad Institute Genome Sequencing Platform"/>
            <person name="Cuomo C."/>
            <person name="Litvintseva A."/>
            <person name="Chen Y."/>
            <person name="Heitman J."/>
            <person name="Sun S."/>
            <person name="Springer D."/>
            <person name="Dromer F."/>
            <person name="Young S.K."/>
            <person name="Zeng Q."/>
            <person name="Gargeya S."/>
            <person name="Fitzgerald M."/>
            <person name="Abouelleil A."/>
            <person name="Alvarado L."/>
            <person name="Berlin A.M."/>
            <person name="Chapman S.B."/>
            <person name="Dewar J."/>
            <person name="Goldberg J."/>
            <person name="Griggs A."/>
            <person name="Gujja S."/>
            <person name="Hansen M."/>
            <person name="Howarth C."/>
            <person name="Imamovic A."/>
            <person name="Larimer J."/>
            <person name="McCowan C."/>
            <person name="Murphy C."/>
            <person name="Pearson M."/>
            <person name="Priest M."/>
            <person name="Roberts A."/>
            <person name="Saif S."/>
            <person name="Shea T."/>
            <person name="Sykes S."/>
            <person name="Wortman J."/>
            <person name="Nusbaum C."/>
            <person name="Birren B."/>
        </authorList>
    </citation>
    <scope>NUCLEOTIDE SEQUENCE [LARGE SCALE GENOMIC DNA]</scope>
    <source>
        <strain evidence="3">CBS 10118</strain>
    </source>
</reference>
<dbReference type="EMBL" id="KI894019">
    <property type="protein sequence ID" value="OCF27416.1"/>
    <property type="molecule type" value="Genomic_DNA"/>
</dbReference>
<dbReference type="STRING" id="1296100.A0A1B9G8R7"/>
<dbReference type="GeneID" id="30206657"/>
<evidence type="ECO:0000313" key="4">
    <source>
        <dbReference type="EMBL" id="WVW81561.1"/>
    </source>
</evidence>
<dbReference type="OrthoDB" id="5835829at2759"/>
<name>A0A1B9G8R7_9TREE</name>
<evidence type="ECO:0000313" key="3">
    <source>
        <dbReference type="EMBL" id="OCF27416.1"/>
    </source>
</evidence>
<protein>
    <recommendedName>
        <fullName evidence="6">UDP-glycosyltransferases domain-containing protein</fullName>
    </recommendedName>
</protein>
<dbReference type="Pfam" id="PF00201">
    <property type="entry name" value="UDPGT"/>
    <property type="match status" value="1"/>
</dbReference>
<dbReference type="SUPFAM" id="SSF53756">
    <property type="entry name" value="UDP-Glycosyltransferase/glycogen phosphorylase"/>
    <property type="match status" value="1"/>
</dbReference>
<organism evidence="3">
    <name type="scientific">Kwoniella bestiolae CBS 10118</name>
    <dbReference type="NCBI Taxonomy" id="1296100"/>
    <lineage>
        <taxon>Eukaryota</taxon>
        <taxon>Fungi</taxon>
        <taxon>Dikarya</taxon>
        <taxon>Basidiomycota</taxon>
        <taxon>Agaricomycotina</taxon>
        <taxon>Tremellomycetes</taxon>
        <taxon>Tremellales</taxon>
        <taxon>Cryptococcaceae</taxon>
        <taxon>Kwoniella</taxon>
    </lineage>
</organism>
<evidence type="ECO:0008006" key="6">
    <source>
        <dbReference type="Google" id="ProtNLM"/>
    </source>
</evidence>
<keyword evidence="1" id="KW-0328">Glycosyltransferase</keyword>
<dbReference type="Proteomes" id="UP000092730">
    <property type="component" value="Chromosome 2"/>
</dbReference>
<evidence type="ECO:0000256" key="2">
    <source>
        <dbReference type="ARBA" id="ARBA00022679"/>
    </source>
</evidence>
<dbReference type="InterPro" id="IPR050271">
    <property type="entry name" value="UDP-glycosyltransferase"/>
</dbReference>
<dbReference type="InterPro" id="IPR002213">
    <property type="entry name" value="UDP_glucos_trans"/>
</dbReference>
<dbReference type="CDD" id="cd03784">
    <property type="entry name" value="GT1_Gtf-like"/>
    <property type="match status" value="1"/>
</dbReference>
<sequence>MQASKVLQEVDKELYDWCSNRPTVFICLGSNMVYSQENAQEMLNSICTILGIRQDIQVLWKLKKTGDYKLDGIETMGDRLRVVDWLEADPSAILRGGNVVCFVSHGGSNSYHEALYAGVPQVIMPAWVDCYDFAARLEYFGIGVWGNPMASPDCLESELTNALLRVIGRTPDDTQAVLMRNRAQALGRLVSKDYTQEGRDIAAGHIWGEMQKVKAERLLQF</sequence>
<dbReference type="EMBL" id="CP144542">
    <property type="protein sequence ID" value="WVW81561.1"/>
    <property type="molecule type" value="Genomic_DNA"/>
</dbReference>
<dbReference type="GO" id="GO:0008194">
    <property type="term" value="F:UDP-glycosyltransferase activity"/>
    <property type="evidence" value="ECO:0007669"/>
    <property type="project" value="InterPro"/>
</dbReference>
<proteinExistence type="predicted"/>
<reference evidence="4" key="4">
    <citation type="submission" date="2024-02" db="EMBL/GenBank/DDBJ databases">
        <title>Comparative genomics of Cryptococcus and Kwoniella reveals pathogenesis evolution and contrasting modes of karyotype evolution via chromosome fusion or intercentromeric recombination.</title>
        <authorList>
            <person name="Coelho M.A."/>
            <person name="David-Palma M."/>
            <person name="Shea T."/>
            <person name="Bowers K."/>
            <person name="McGinley-Smith S."/>
            <person name="Mohammad A.W."/>
            <person name="Gnirke A."/>
            <person name="Yurkov A.M."/>
            <person name="Nowrousian M."/>
            <person name="Sun S."/>
            <person name="Cuomo C.A."/>
            <person name="Heitman J."/>
        </authorList>
    </citation>
    <scope>NUCLEOTIDE SEQUENCE</scope>
    <source>
        <strain evidence="4">CBS 10118</strain>
    </source>
</reference>
<dbReference type="AlphaFoldDB" id="A0A1B9G8R7"/>
<gene>
    <name evidence="3" type="ORF">I302_02258</name>
    <name evidence="4" type="ORF">I302_103556</name>
</gene>
<reference evidence="4" key="2">
    <citation type="submission" date="2013-07" db="EMBL/GenBank/DDBJ databases">
        <authorList>
            <consortium name="The Broad Institute Genome Sequencing Platform"/>
            <person name="Cuomo C."/>
            <person name="Litvintseva A."/>
            <person name="Chen Y."/>
            <person name="Heitman J."/>
            <person name="Sun S."/>
            <person name="Springer D."/>
            <person name="Dromer F."/>
            <person name="Young S.K."/>
            <person name="Zeng Q."/>
            <person name="Gargeya S."/>
            <person name="Fitzgerald M."/>
            <person name="Abouelleil A."/>
            <person name="Alvarado L."/>
            <person name="Berlin A.M."/>
            <person name="Chapman S.B."/>
            <person name="Dewar J."/>
            <person name="Goldberg J."/>
            <person name="Griggs A."/>
            <person name="Gujja S."/>
            <person name="Hansen M."/>
            <person name="Howarth C."/>
            <person name="Imamovic A."/>
            <person name="Larimer J."/>
            <person name="McCowan C."/>
            <person name="Murphy C."/>
            <person name="Pearson M."/>
            <person name="Priest M."/>
            <person name="Roberts A."/>
            <person name="Saif S."/>
            <person name="Shea T."/>
            <person name="Sykes S."/>
            <person name="Wortman J."/>
            <person name="Nusbaum C."/>
            <person name="Birren B."/>
        </authorList>
    </citation>
    <scope>NUCLEOTIDE SEQUENCE</scope>
    <source>
        <strain evidence="4">CBS 10118</strain>
    </source>
</reference>